<organism evidence="5 6">
    <name type="scientific">Lentzea tibetensis</name>
    <dbReference type="NCBI Taxonomy" id="2591470"/>
    <lineage>
        <taxon>Bacteria</taxon>
        <taxon>Bacillati</taxon>
        <taxon>Actinomycetota</taxon>
        <taxon>Actinomycetes</taxon>
        <taxon>Pseudonocardiales</taxon>
        <taxon>Pseudonocardiaceae</taxon>
        <taxon>Lentzea</taxon>
    </lineage>
</organism>
<proteinExistence type="inferred from homology"/>
<accession>A0A563EJR4</accession>
<evidence type="ECO:0000256" key="3">
    <source>
        <dbReference type="ARBA" id="ARBA00023027"/>
    </source>
</evidence>
<dbReference type="InterPro" id="IPR016162">
    <property type="entry name" value="Ald_DH_N"/>
</dbReference>
<comment type="similarity">
    <text evidence="1">Belongs to the aldehyde dehydrogenase family.</text>
</comment>
<dbReference type="Gene3D" id="3.40.605.10">
    <property type="entry name" value="Aldehyde Dehydrogenase, Chain A, domain 1"/>
    <property type="match status" value="1"/>
</dbReference>
<dbReference type="Gene3D" id="3.40.309.10">
    <property type="entry name" value="Aldehyde Dehydrogenase, Chain A, domain 2"/>
    <property type="match status" value="1"/>
</dbReference>
<evidence type="ECO:0000256" key="1">
    <source>
        <dbReference type="ARBA" id="ARBA00009986"/>
    </source>
</evidence>
<gene>
    <name evidence="5" type="ORF">FKR81_34720</name>
</gene>
<keyword evidence="3" id="KW-0520">NAD</keyword>
<dbReference type="Proteomes" id="UP000316639">
    <property type="component" value="Unassembled WGS sequence"/>
</dbReference>
<dbReference type="RefSeq" id="WP_146358476.1">
    <property type="nucleotide sequence ID" value="NZ_VOBR01000030.1"/>
</dbReference>
<dbReference type="PANTHER" id="PTHR42986">
    <property type="entry name" value="BENZALDEHYDE DEHYDROGENASE YFMT"/>
    <property type="match status" value="1"/>
</dbReference>
<dbReference type="GO" id="GO:0016620">
    <property type="term" value="F:oxidoreductase activity, acting on the aldehyde or oxo group of donors, NAD or NADP as acceptor"/>
    <property type="evidence" value="ECO:0007669"/>
    <property type="project" value="InterPro"/>
</dbReference>
<evidence type="ECO:0000313" key="6">
    <source>
        <dbReference type="Proteomes" id="UP000316639"/>
    </source>
</evidence>
<sequence>MRISNGRHYIDGDFVVPASGATAPVQEKATNAVIGEYALGNEKDVRLAVASSVNAQKGWAALLPAERAAAVRKIARVIENRADDFVHHLMRETGGVEAKARGEVGAALSRLNVSAAQAQLARGEIQPSPKPGKLTLLERIPLGVVGVITPWNFPLVLAMRAMAPALAVGNAVVLKPAELTPIAGGQLLAEVCHEAGIPPGVFNVVTGDGPDAGEPLAAHPDVALVHFTGSNEIGVRVAGIAARDLRRTCLELGGDNAFAVLDDADVEAAATCGAWTSFDFQGQTCITASRHIVHRAVLEPYLEALTRRARQIVVGDPTRPGVHLGPLISAEQLHRVHDRIVQPSIEMGARVVTGATHDGLFYQPTVLADVTPEMPAFTEEIFGPVAPVTVVDSEEEALALVNRCQALVNAVHTGDLARGLAFAQQVDSKNVHVNDAGPRPTDADDVDLDEFTKRRWIGLQRSSLTYPDWAR</sequence>
<evidence type="ECO:0000313" key="5">
    <source>
        <dbReference type="EMBL" id="TWP46741.1"/>
    </source>
</evidence>
<dbReference type="EMBL" id="VOBR01000030">
    <property type="protein sequence ID" value="TWP46741.1"/>
    <property type="molecule type" value="Genomic_DNA"/>
</dbReference>
<name>A0A563EJR4_9PSEU</name>
<dbReference type="AlphaFoldDB" id="A0A563EJR4"/>
<evidence type="ECO:0000256" key="2">
    <source>
        <dbReference type="ARBA" id="ARBA00023002"/>
    </source>
</evidence>
<protein>
    <submittedName>
        <fullName evidence="5">Aldehyde dehydrogenase family protein</fullName>
    </submittedName>
</protein>
<dbReference type="FunFam" id="3.40.605.10:FF:000007">
    <property type="entry name" value="NAD/NADP-dependent betaine aldehyde dehydrogenase"/>
    <property type="match status" value="1"/>
</dbReference>
<feature type="domain" description="Aldehyde dehydrogenase" evidence="4">
    <location>
        <begin position="19"/>
        <end position="437"/>
    </location>
</feature>
<dbReference type="InterPro" id="IPR015590">
    <property type="entry name" value="Aldehyde_DH_dom"/>
</dbReference>
<comment type="caution">
    <text evidence="5">The sequence shown here is derived from an EMBL/GenBank/DDBJ whole genome shotgun (WGS) entry which is preliminary data.</text>
</comment>
<keyword evidence="6" id="KW-1185">Reference proteome</keyword>
<reference evidence="5 6" key="1">
    <citation type="submission" date="2019-07" db="EMBL/GenBank/DDBJ databases">
        <title>Lentzea xizangensis sp. nov., isolated from Qinghai-Tibetan Plateau Soils.</title>
        <authorList>
            <person name="Huang J."/>
        </authorList>
    </citation>
    <scope>NUCLEOTIDE SEQUENCE [LARGE SCALE GENOMIC DNA]</scope>
    <source>
        <strain evidence="5 6">FXJ1.1311</strain>
    </source>
</reference>
<dbReference type="InterPro" id="IPR016161">
    <property type="entry name" value="Ald_DH/histidinol_DH"/>
</dbReference>
<dbReference type="SUPFAM" id="SSF53720">
    <property type="entry name" value="ALDH-like"/>
    <property type="match status" value="1"/>
</dbReference>
<keyword evidence="2" id="KW-0560">Oxidoreductase</keyword>
<dbReference type="Pfam" id="PF00171">
    <property type="entry name" value="Aldedh"/>
    <property type="match status" value="1"/>
</dbReference>
<evidence type="ECO:0000259" key="4">
    <source>
        <dbReference type="Pfam" id="PF00171"/>
    </source>
</evidence>
<dbReference type="InterPro" id="IPR016163">
    <property type="entry name" value="Ald_DH_C"/>
</dbReference>
<dbReference type="PANTHER" id="PTHR42986:SF1">
    <property type="entry name" value="BENZALDEHYDE DEHYDROGENASE YFMT"/>
    <property type="match status" value="1"/>
</dbReference>
<dbReference type="OrthoDB" id="3802174at2"/>